<gene>
    <name evidence="2" type="ORF">BDQ12DRAFT_267709</name>
</gene>
<dbReference type="InterPro" id="IPR036890">
    <property type="entry name" value="HATPase_C_sf"/>
</dbReference>
<dbReference type="CDD" id="cd18186">
    <property type="entry name" value="BTB_POZ_ZBTB_KLHL-like"/>
    <property type="match status" value="1"/>
</dbReference>
<sequence length="2666" mass="301059">MKSRLNFDSPIIPHHRPNVNSGVASMAEGFGQNVDPTAAIRAILGSYPFSIGLLRELLQNSDDARATEQVFVLDHRQHGLSSLYDQRLQSTQGPAFLAYNNALFVDEDWRALQNIHRSSKKADTSKIGKYGIGFRSCFHVTDNPQILSGSSLAILDPLSSFSDEGGAKFDYVAAPGQYHDQLSCFDMFLAQQHNNISFHGSVIRLPLRTTGSEISNKVVQPHEIAQLFHDFVSEEIGISMLFLKHISSIELYEIDVHGTRRQLALSKIERSTFDILANRITHTSVVTNTQAGLAEKKKVWRIINETFSEEEAIAELTRRVGSNPDKTLEKNKLVPEVGIALPHNVLTDKEDSGRLFTYLPLPLKTGFPAHVHSLFALTQSRQNLRNEDTGIVKGSDDKVFVEWNRLLFDTYIPQAWKTLLEVVTQTNKLGNIFHAWPPAQPRTLAGDSAQWQSFPLDLVCYVVTSPVWPLQSTPGQVEAVFGVLEDSEVVVAGSDVPDTVLRPLSLVGIKITRPPRYITNLLRQASVSCTHLTPSVAHSLLRGEESITSLQLLDQEDIAAILEYLVSTEDIKNVGGLPLFQLSNEAGMRISLVLRHLTEKMYTLLERDEYEVFDLCDEQAIYLHLLPPKVSTILRNKGPSVLNVNKLDSKRIVQYLELYPNRLNLNLSLAHIDVATVNWLSNFWSWVQTWREREQFYTAFQHLYLLPSRTGLRKADRPIFETVGIHPILLRNLEHLGVCFINSQLTAPARTVLKSSSVGLLRHINDVAILLQCIHSPVTATLESHESARLLAAHIAHHLPLPIPLPLRTKLRSLPIFPVLSVQPKHPFEVNKSWAPVPEGVTVKGTRTTEILPITQNIVFLDVSSNGINASILPFLDDASGSTLNDVEIVSLALEDFTKQPLHVQAQFVHYILRHTNSIPPRIVSKLKSLPFIAATDGSIHSPSDLLDTDSLVAILFGEQSSQIPRTGNQVEQSMIRDIQSLGLFQKDLTNDILLDRMKFASFSNSMDMAKRLLSIMIKSSFDWSRFSIPSDLAWMPTKNGLKTLTQCRDEESRPELFDEVLFMPDTDRCIPRRLREAFGWDQSLSLTVLTEQLSRTLDQASKVFAQPHLFYGKVWEIIREIGMRQLNPSDIRHLRSVTLNRPWVPVSNGQLVSISSAVLMPGMESAGFFEVSFDIRRYQQVRSFLKCMGCVEQPSFDAIQLRLQELTNQTPTNDTVRKALRLLKLLPEDMDDSQRNLLLIPDDAGHLRSFSRVFYNDLGNRGSLMGLSNVFLAHHSLSENIAKKLHLERLGLRLLPSQNRDLDMGEKPITTIRNTLRQYSVEQFLPEFLANAADAKAEFFSILLDEFSAPTEKILSPVLAQFQTSPSLIIHNNKPFTAKDFEGICKTGIGGKEKSRGTIGQFGLGVLTMFHVTELAMLISADSVLFMDPSKDRLPIADRVSFKCSLADVRNLFPDHLKSVDGLFGFQADATEHYNATLFRLPLRTSEQTEQKHCIFPDVWRVDRVLKEIIEPFKSMASKCLLFTDIQSISFSHRTSSGEQLQSWSVEAKREDIHSADDRHFSTARIVSHQDGIVMEEKWRTVTMSAMDARSEERVLALSKKHRLRIPLIAGLAAVLPTPKSPKKKTNKLDCTFFSTLPLPLSTALPLHISASFALSADRRQIRLDSSESEESQYNRWILSEFIPPLYFSLLEDRARVGDNQCFWPGFKTISGSTSNHDPLSQVVLKSFYEQLGATDSQVFYGTYGGQPLTPSEAVLTGDEPLPITKVLRLLRSQRVVELPYSIRGRAISEAKLFSVCHKYVREEVLRDPSTITSNAEITLIQDVIEYLLPTSPSDIKKKDSTYLCDLSLLPLVDGTFGKFENIGRCTRKYYVWPGSSGESVPFRGYHLVNLKFQARKIGLLDAGLNVVALDPAAVKNLVAEHLDAAPMRSGTPAQEQEWISMFWKAYHHLPKGTKDFIIHFPLVPTLKLGTYISIDQCQQQSVILVSNSSKRFEPFSGSWNFLSSLGVTVVLCDGDHVHPSLSIILKELPHFRLKNVLAGLESTGSLSDRFCNVDADQHKAFASWVRVSYIKEYEHFNLMQQLPIWPTRQRNIEKLRSISEQFLMLPEGVPVDMAARFMNESVTSHAAQLLQLGVHALSFSALCSRLVLPSVLQAAGDYESYRQLFGKIVSHSRTDSNPLPVPNGYKVIVQSNTLYSSQDQLFVAAFGSSIQHFLAEDFKRFESDLDIHGLRRQRNLSFGIFKDCVLAFQSDQSHDKGVRASEIFRFYCEELPLLIERGQNPWQQLDTIRFIPRSQFEVFRRPKTSQIGCDVTSHLKEFPELVSPNEVVLEEFEPIAWTQQALIDQPHERLMMSHRSFGQPTVLEVIQHLRVLTLTVARKYTADRHILSDIKATYTWLNEHTEEAAEHLILYHNEAIFLNVHNPLPLGHDHWAWHSADQLYFEKYDIDDSAYHVRNFLLPYKKLLLVAGAQDVVKPKLPQPHQTSSEEIQLDTLRSQFDSMRKSGMLTDVVFVPYAIEKPTKSDGLPAHRAFLSAFCEHFRNAFCGGYGEGIVQGEPGDPVLFKVWTSMQSVEHVLDYIYTGNINIQDEMEVDDALAVLELSDSWEVTDLFEKIQRIIVEKDMINPQTLEEIAEKARTHNAKSLLDTCEDYALKNVEYIRRINGI</sequence>
<dbReference type="SUPFAM" id="SSF54695">
    <property type="entry name" value="POZ domain"/>
    <property type="match status" value="1"/>
</dbReference>
<dbReference type="InterPro" id="IPR011333">
    <property type="entry name" value="SKP1/BTB/POZ_sf"/>
</dbReference>
<dbReference type="STRING" id="68775.A0A5C3M474"/>
<dbReference type="Pfam" id="PF00651">
    <property type="entry name" value="BTB"/>
    <property type="match status" value="1"/>
</dbReference>
<dbReference type="OrthoDB" id="1262810at2759"/>
<dbReference type="PROSITE" id="PS50097">
    <property type="entry name" value="BTB"/>
    <property type="match status" value="1"/>
</dbReference>
<name>A0A5C3M474_9AGAR</name>
<reference evidence="2 3" key="1">
    <citation type="journal article" date="2019" name="Nat. Ecol. Evol.">
        <title>Megaphylogeny resolves global patterns of mushroom evolution.</title>
        <authorList>
            <person name="Varga T."/>
            <person name="Krizsan K."/>
            <person name="Foldi C."/>
            <person name="Dima B."/>
            <person name="Sanchez-Garcia M."/>
            <person name="Sanchez-Ramirez S."/>
            <person name="Szollosi G.J."/>
            <person name="Szarkandi J.G."/>
            <person name="Papp V."/>
            <person name="Albert L."/>
            <person name="Andreopoulos W."/>
            <person name="Angelini C."/>
            <person name="Antonin V."/>
            <person name="Barry K.W."/>
            <person name="Bougher N.L."/>
            <person name="Buchanan P."/>
            <person name="Buyck B."/>
            <person name="Bense V."/>
            <person name="Catcheside P."/>
            <person name="Chovatia M."/>
            <person name="Cooper J."/>
            <person name="Damon W."/>
            <person name="Desjardin D."/>
            <person name="Finy P."/>
            <person name="Geml J."/>
            <person name="Haridas S."/>
            <person name="Hughes K."/>
            <person name="Justo A."/>
            <person name="Karasinski D."/>
            <person name="Kautmanova I."/>
            <person name="Kiss B."/>
            <person name="Kocsube S."/>
            <person name="Kotiranta H."/>
            <person name="LaButti K.M."/>
            <person name="Lechner B.E."/>
            <person name="Liimatainen K."/>
            <person name="Lipzen A."/>
            <person name="Lukacs Z."/>
            <person name="Mihaltcheva S."/>
            <person name="Morgado L.N."/>
            <person name="Niskanen T."/>
            <person name="Noordeloos M.E."/>
            <person name="Ohm R.A."/>
            <person name="Ortiz-Santana B."/>
            <person name="Ovrebo C."/>
            <person name="Racz N."/>
            <person name="Riley R."/>
            <person name="Savchenko A."/>
            <person name="Shiryaev A."/>
            <person name="Soop K."/>
            <person name="Spirin V."/>
            <person name="Szebenyi C."/>
            <person name="Tomsovsky M."/>
            <person name="Tulloss R.E."/>
            <person name="Uehling J."/>
            <person name="Grigoriev I.V."/>
            <person name="Vagvolgyi C."/>
            <person name="Papp T."/>
            <person name="Martin F.M."/>
            <person name="Miettinen O."/>
            <person name="Hibbett D.S."/>
            <person name="Nagy L.G."/>
        </authorList>
    </citation>
    <scope>NUCLEOTIDE SEQUENCE [LARGE SCALE GENOMIC DNA]</scope>
    <source>
        <strain evidence="2 3">CBS 166.37</strain>
    </source>
</reference>
<dbReference type="GO" id="GO:0030544">
    <property type="term" value="F:Hsp70 protein binding"/>
    <property type="evidence" value="ECO:0007669"/>
    <property type="project" value="TreeGrafter"/>
</dbReference>
<protein>
    <recommendedName>
        <fullName evidence="1">BTB domain-containing protein</fullName>
    </recommendedName>
</protein>
<keyword evidence="3" id="KW-1185">Reference proteome</keyword>
<dbReference type="Gene3D" id="3.30.565.10">
    <property type="entry name" value="Histidine kinase-like ATPase, C-terminal domain"/>
    <property type="match status" value="1"/>
</dbReference>
<dbReference type="Proteomes" id="UP000308652">
    <property type="component" value="Unassembled WGS sequence"/>
</dbReference>
<dbReference type="PANTHER" id="PTHR15600">
    <property type="entry name" value="SACSIN"/>
    <property type="match status" value="1"/>
</dbReference>
<dbReference type="InterPro" id="IPR000210">
    <property type="entry name" value="BTB/POZ_dom"/>
</dbReference>
<dbReference type="SUPFAM" id="SSF55874">
    <property type="entry name" value="ATPase domain of HSP90 chaperone/DNA topoisomerase II/histidine kinase"/>
    <property type="match status" value="2"/>
</dbReference>
<dbReference type="SMART" id="SM00225">
    <property type="entry name" value="BTB"/>
    <property type="match status" value="1"/>
</dbReference>
<evidence type="ECO:0000313" key="3">
    <source>
        <dbReference type="Proteomes" id="UP000308652"/>
    </source>
</evidence>
<dbReference type="Gene3D" id="3.30.710.10">
    <property type="entry name" value="Potassium Channel Kv1.1, Chain A"/>
    <property type="match status" value="1"/>
</dbReference>
<dbReference type="Pfam" id="PF25794">
    <property type="entry name" value="SACS"/>
    <property type="match status" value="2"/>
</dbReference>
<dbReference type="InterPro" id="IPR052972">
    <property type="entry name" value="Sacsin_chaperone_reg"/>
</dbReference>
<proteinExistence type="predicted"/>
<dbReference type="EMBL" id="ML213618">
    <property type="protein sequence ID" value="TFK35891.1"/>
    <property type="molecule type" value="Genomic_DNA"/>
</dbReference>
<evidence type="ECO:0000259" key="1">
    <source>
        <dbReference type="PROSITE" id="PS50097"/>
    </source>
</evidence>
<evidence type="ECO:0000313" key="2">
    <source>
        <dbReference type="EMBL" id="TFK35891.1"/>
    </source>
</evidence>
<dbReference type="NCBIfam" id="NF047352">
    <property type="entry name" value="P_loop_sacsin"/>
    <property type="match status" value="2"/>
</dbReference>
<accession>A0A5C3M474</accession>
<dbReference type="PANTHER" id="PTHR15600:SF42">
    <property type="entry name" value="SACSIN"/>
    <property type="match status" value="1"/>
</dbReference>
<dbReference type="InterPro" id="IPR058210">
    <property type="entry name" value="SACS/Nov_dom"/>
</dbReference>
<feature type="domain" description="BTB" evidence="1">
    <location>
        <begin position="2509"/>
        <end position="2589"/>
    </location>
</feature>
<organism evidence="2 3">
    <name type="scientific">Crucibulum laeve</name>
    <dbReference type="NCBI Taxonomy" id="68775"/>
    <lineage>
        <taxon>Eukaryota</taxon>
        <taxon>Fungi</taxon>
        <taxon>Dikarya</taxon>
        <taxon>Basidiomycota</taxon>
        <taxon>Agaricomycotina</taxon>
        <taxon>Agaricomycetes</taxon>
        <taxon>Agaricomycetidae</taxon>
        <taxon>Agaricales</taxon>
        <taxon>Agaricineae</taxon>
        <taxon>Nidulariaceae</taxon>
        <taxon>Crucibulum</taxon>
    </lineage>
</organism>